<protein>
    <submittedName>
        <fullName evidence="2">Uncharacterized protein</fullName>
    </submittedName>
</protein>
<organism evidence="2">
    <name type="scientific">Inoviridae sp. ctzMc2</name>
    <dbReference type="NCBI Taxonomy" id="2825787"/>
    <lineage>
        <taxon>Viruses</taxon>
        <taxon>Monodnaviria</taxon>
        <taxon>Loebvirae</taxon>
        <taxon>Hofneiviricota</taxon>
        <taxon>Faserviricetes</taxon>
        <taxon>Tubulavirales</taxon>
        <taxon>Inoviridae</taxon>
    </lineage>
</organism>
<accession>A0A8S5TS52</accession>
<evidence type="ECO:0000313" key="2">
    <source>
        <dbReference type="EMBL" id="DAF85011.1"/>
    </source>
</evidence>
<name>A0A8S5TS52_9VIRU</name>
<proteinExistence type="predicted"/>
<feature type="transmembrane region" description="Helical" evidence="1">
    <location>
        <begin position="59"/>
        <end position="80"/>
    </location>
</feature>
<keyword evidence="1" id="KW-1133">Transmembrane helix</keyword>
<sequence>MLDYLISLLNFTIGGTTYNLITTPWEKMLAWIQQYQQYHDNQYSTAVRDAYNELGKLGFMQACLVIVLVILATWLFYKIAHGFTGWMRFR</sequence>
<reference evidence="2" key="1">
    <citation type="journal article" date="2021" name="Proc. Natl. Acad. Sci. U.S.A.">
        <title>A Catalog of Tens of Thousands of Viruses from Human Metagenomes Reveals Hidden Associations with Chronic Diseases.</title>
        <authorList>
            <person name="Tisza M.J."/>
            <person name="Buck C.B."/>
        </authorList>
    </citation>
    <scope>NUCLEOTIDE SEQUENCE</scope>
    <source>
        <strain evidence="2">CtzMc2</strain>
    </source>
</reference>
<dbReference type="EMBL" id="BK015915">
    <property type="protein sequence ID" value="DAF85011.1"/>
    <property type="molecule type" value="Genomic_DNA"/>
</dbReference>
<evidence type="ECO:0000256" key="1">
    <source>
        <dbReference type="SAM" id="Phobius"/>
    </source>
</evidence>
<keyword evidence="1" id="KW-0472">Membrane</keyword>
<keyword evidence="1" id="KW-0812">Transmembrane</keyword>